<evidence type="ECO:0000256" key="3">
    <source>
        <dbReference type="ARBA" id="ARBA00022448"/>
    </source>
</evidence>
<evidence type="ECO:0000313" key="14">
    <source>
        <dbReference type="EMBL" id="VEN47237.1"/>
    </source>
</evidence>
<evidence type="ECO:0000256" key="4">
    <source>
        <dbReference type="ARBA" id="ARBA00022475"/>
    </source>
</evidence>
<dbReference type="PANTHER" id="PTHR11893">
    <property type="entry name" value="INNEXIN"/>
    <property type="match status" value="1"/>
</dbReference>
<organism evidence="14 15">
    <name type="scientific">Callosobruchus maculatus</name>
    <name type="common">Southern cowpea weevil</name>
    <name type="synonym">Pulse bruchid</name>
    <dbReference type="NCBI Taxonomy" id="64391"/>
    <lineage>
        <taxon>Eukaryota</taxon>
        <taxon>Metazoa</taxon>
        <taxon>Ecdysozoa</taxon>
        <taxon>Arthropoda</taxon>
        <taxon>Hexapoda</taxon>
        <taxon>Insecta</taxon>
        <taxon>Pterygota</taxon>
        <taxon>Neoptera</taxon>
        <taxon>Endopterygota</taxon>
        <taxon>Coleoptera</taxon>
        <taxon>Polyphaga</taxon>
        <taxon>Cucujiformia</taxon>
        <taxon>Chrysomeloidea</taxon>
        <taxon>Chrysomelidae</taxon>
        <taxon>Bruchinae</taxon>
        <taxon>Bruchini</taxon>
        <taxon>Callosobruchus</taxon>
    </lineage>
</organism>
<keyword evidence="10 12" id="KW-0472">Membrane</keyword>
<comment type="similarity">
    <text evidence="12">Belongs to the pannexin family.</text>
</comment>
<dbReference type="GO" id="GO:0005921">
    <property type="term" value="C:gap junction"/>
    <property type="evidence" value="ECO:0007669"/>
    <property type="project" value="UniProtKB-SubCell"/>
</dbReference>
<evidence type="ECO:0000256" key="13">
    <source>
        <dbReference type="SAM" id="MobiDB-lite"/>
    </source>
</evidence>
<keyword evidence="3 12" id="KW-0813">Transport</keyword>
<dbReference type="GO" id="GO:0005243">
    <property type="term" value="F:gap junction channel activity"/>
    <property type="evidence" value="ECO:0007669"/>
    <property type="project" value="TreeGrafter"/>
</dbReference>
<evidence type="ECO:0000256" key="12">
    <source>
        <dbReference type="RuleBase" id="RU010713"/>
    </source>
</evidence>
<comment type="subcellular location">
    <subcellularLocation>
        <location evidence="1">Cell junction</location>
        <location evidence="1">Gap junction</location>
    </subcellularLocation>
    <subcellularLocation>
        <location evidence="2 12">Cell membrane</location>
        <topology evidence="2 12">Multi-pass membrane protein</topology>
    </subcellularLocation>
</comment>
<keyword evidence="8 12" id="KW-1133">Transmembrane helix</keyword>
<dbReference type="PRINTS" id="PR01262">
    <property type="entry name" value="INNEXIN"/>
</dbReference>
<feature type="transmembrane region" description="Helical" evidence="12">
    <location>
        <begin position="303"/>
        <end position="327"/>
    </location>
</feature>
<dbReference type="OrthoDB" id="5867527at2759"/>
<evidence type="ECO:0000256" key="6">
    <source>
        <dbReference type="ARBA" id="ARBA00022868"/>
    </source>
</evidence>
<feature type="transmembrane region" description="Helical" evidence="12">
    <location>
        <begin position="132"/>
        <end position="154"/>
    </location>
</feature>
<evidence type="ECO:0000256" key="2">
    <source>
        <dbReference type="ARBA" id="ARBA00004651"/>
    </source>
</evidence>
<dbReference type="GO" id="GO:0005886">
    <property type="term" value="C:plasma membrane"/>
    <property type="evidence" value="ECO:0007669"/>
    <property type="project" value="UniProtKB-SubCell"/>
</dbReference>
<protein>
    <recommendedName>
        <fullName evidence="12">Innexin</fullName>
    </recommendedName>
</protein>
<reference evidence="14 15" key="1">
    <citation type="submission" date="2019-01" db="EMBL/GenBank/DDBJ databases">
        <authorList>
            <person name="Sayadi A."/>
        </authorList>
    </citation>
    <scope>NUCLEOTIDE SEQUENCE [LARGE SCALE GENOMIC DNA]</scope>
</reference>
<dbReference type="Proteomes" id="UP000410492">
    <property type="component" value="Unassembled WGS sequence"/>
</dbReference>
<dbReference type="PANTHER" id="PTHR11893:SF38">
    <property type="entry name" value="INNEXIN INX7"/>
    <property type="match status" value="1"/>
</dbReference>
<dbReference type="EMBL" id="CAACVG010007826">
    <property type="protein sequence ID" value="VEN47237.1"/>
    <property type="molecule type" value="Genomic_DNA"/>
</dbReference>
<dbReference type="PROSITE" id="PS51013">
    <property type="entry name" value="PANNEXIN"/>
    <property type="match status" value="1"/>
</dbReference>
<evidence type="ECO:0000256" key="10">
    <source>
        <dbReference type="ARBA" id="ARBA00023136"/>
    </source>
</evidence>
<dbReference type="GO" id="GO:0034220">
    <property type="term" value="P:monoatomic ion transmembrane transport"/>
    <property type="evidence" value="ECO:0007669"/>
    <property type="project" value="UniProtKB-KW"/>
</dbReference>
<keyword evidence="9 12" id="KW-0406">Ion transport</keyword>
<name>A0A653CH85_CALMS</name>
<dbReference type="GO" id="GO:0007602">
    <property type="term" value="P:phototransduction"/>
    <property type="evidence" value="ECO:0007669"/>
    <property type="project" value="TreeGrafter"/>
</dbReference>
<keyword evidence="5 12" id="KW-0812">Transmembrane</keyword>
<comment type="caution">
    <text evidence="12">Lacks conserved residue(s) required for the propagation of feature annotation.</text>
</comment>
<keyword evidence="4" id="KW-1003">Cell membrane</keyword>
<evidence type="ECO:0000256" key="9">
    <source>
        <dbReference type="ARBA" id="ARBA00023065"/>
    </source>
</evidence>
<keyword evidence="11 12" id="KW-0407">Ion channel</keyword>
<evidence type="ECO:0000256" key="8">
    <source>
        <dbReference type="ARBA" id="ARBA00022989"/>
    </source>
</evidence>
<dbReference type="InterPro" id="IPR000990">
    <property type="entry name" value="Innexin"/>
</dbReference>
<dbReference type="Pfam" id="PF00876">
    <property type="entry name" value="Innexin"/>
    <property type="match status" value="1"/>
</dbReference>
<proteinExistence type="inferred from homology"/>
<sequence>MSLVQTFSVIKSNFKLKPKDYTIDNWAFKMHYKATVLFFLVSTILVTSRQYIGEHIRCIADGGVPAHVINTFCFFTSTFTVPYVNLTKELAEKLDIEVKHLDSKLLDAGGLAHPGVGPYGFNSTEPIKRHAYYQWVPFVLFGQAICFYLTHLLWKKMEGGRIKYIVDGLRYAAFALEDKEIQAGGRTIPSKQSKEEQIKRLREFFIKRIYINNYWSYKLIGIEILNFLHVILQMYITNKFLSGNFKQLGSEIWAEGLDSSVDVLDEVFPKITKCTFHKYGPSGSIQLHDAMCVMALNIINEKIYVALWFWFVFLFIISLGAVLWRFLTLALHARSLQFNKMAFATSCPGKLNPWDTLTITRHCNFSDWLFLNYLSKNLDSLVFREIFVGLAEEIEGKKPTKERLLDESDGEVDPNATLKVS</sequence>
<keyword evidence="15" id="KW-1185">Reference proteome</keyword>
<dbReference type="AlphaFoldDB" id="A0A653CH85"/>
<comment type="function">
    <text evidence="12">Structural component of the gap junctions.</text>
</comment>
<evidence type="ECO:0000256" key="11">
    <source>
        <dbReference type="ARBA" id="ARBA00023303"/>
    </source>
</evidence>
<feature type="region of interest" description="Disordered" evidence="13">
    <location>
        <begin position="401"/>
        <end position="421"/>
    </location>
</feature>
<accession>A0A653CH85</accession>
<evidence type="ECO:0000313" key="15">
    <source>
        <dbReference type="Proteomes" id="UP000410492"/>
    </source>
</evidence>
<keyword evidence="7" id="KW-0965">Cell junction</keyword>
<gene>
    <name evidence="12" type="primary">inx</name>
    <name evidence="14" type="ORF">CALMAC_LOCUS9070</name>
</gene>
<keyword evidence="6" id="KW-0303">Gap junction</keyword>
<feature type="transmembrane region" description="Helical" evidence="12">
    <location>
        <begin position="215"/>
        <end position="236"/>
    </location>
</feature>
<evidence type="ECO:0000256" key="5">
    <source>
        <dbReference type="ARBA" id="ARBA00022692"/>
    </source>
</evidence>
<evidence type="ECO:0000256" key="1">
    <source>
        <dbReference type="ARBA" id="ARBA00004610"/>
    </source>
</evidence>
<evidence type="ECO:0000256" key="7">
    <source>
        <dbReference type="ARBA" id="ARBA00022949"/>
    </source>
</evidence>